<proteinExistence type="predicted"/>
<reference evidence="4" key="1">
    <citation type="submission" date="2017-04" db="EMBL/GenBank/DDBJ databases">
        <title>Plasmodium gonderi genome.</title>
        <authorList>
            <person name="Arisue N."/>
            <person name="Honma H."/>
            <person name="Kawai S."/>
            <person name="Tougan T."/>
            <person name="Tanabe K."/>
            <person name="Horii T."/>
        </authorList>
    </citation>
    <scope>NUCLEOTIDE SEQUENCE [LARGE SCALE GENOMIC DNA]</scope>
    <source>
        <strain evidence="4">ATCC 30045</strain>
    </source>
</reference>
<protein>
    <submittedName>
        <fullName evidence="3">Uncharacterized protein</fullName>
    </submittedName>
</protein>
<evidence type="ECO:0000256" key="2">
    <source>
        <dbReference type="SAM" id="MobiDB-lite"/>
    </source>
</evidence>
<comment type="caution">
    <text evidence="3">The sequence shown here is derived from an EMBL/GenBank/DDBJ whole genome shotgun (WGS) entry which is preliminary data.</text>
</comment>
<organism evidence="3 4">
    <name type="scientific">Plasmodium gonderi</name>
    <dbReference type="NCBI Taxonomy" id="77519"/>
    <lineage>
        <taxon>Eukaryota</taxon>
        <taxon>Sar</taxon>
        <taxon>Alveolata</taxon>
        <taxon>Apicomplexa</taxon>
        <taxon>Aconoidasida</taxon>
        <taxon>Haemosporida</taxon>
        <taxon>Plasmodiidae</taxon>
        <taxon>Plasmodium</taxon>
        <taxon>Plasmodium (Plasmodium)</taxon>
    </lineage>
</organism>
<keyword evidence="4" id="KW-1185">Reference proteome</keyword>
<dbReference type="GeneID" id="39746933"/>
<feature type="region of interest" description="Disordered" evidence="2">
    <location>
        <begin position="186"/>
        <end position="205"/>
    </location>
</feature>
<name>A0A1Y1JDA0_PLAGO</name>
<keyword evidence="1" id="KW-0175">Coiled coil</keyword>
<dbReference type="AlphaFoldDB" id="A0A1Y1JDA0"/>
<dbReference type="EMBL" id="BDQF01000008">
    <property type="protein sequence ID" value="GAW80220.1"/>
    <property type="molecule type" value="Genomic_DNA"/>
</dbReference>
<dbReference type="OMA" id="PYDEAQK"/>
<evidence type="ECO:0000256" key="1">
    <source>
        <dbReference type="SAM" id="Coils"/>
    </source>
</evidence>
<evidence type="ECO:0000313" key="3">
    <source>
        <dbReference type="EMBL" id="GAW80220.1"/>
    </source>
</evidence>
<evidence type="ECO:0000313" key="4">
    <source>
        <dbReference type="Proteomes" id="UP000195521"/>
    </source>
</evidence>
<accession>A0A1Y1JDA0</accession>
<dbReference type="OrthoDB" id="378695at2759"/>
<dbReference type="RefSeq" id="XP_028542809.1">
    <property type="nucleotide sequence ID" value="XM_028687008.1"/>
</dbReference>
<dbReference type="Proteomes" id="UP000195521">
    <property type="component" value="Unassembled WGS sequence"/>
</dbReference>
<sequence length="253" mass="29898">MMKITKERKKYRINNPYDEEQKIAIKAQVEEWKKQNKIEQKEQLISEKRDGYKTTNAAERFMEIYKKHLEKSEEIEKYKKENEHIEESKKKTGSRKKKKKLNFKLKKNNLMAKLVKNKAIIKTGRTHLPLSKQKHEKKKKLSTGIMNKQVKVVTDTYPTPVLEKILNENNVKGKDGEERRAKNVLQNGEVNGGKNGTPNNHHNRKRKEDVLNQYDNIMNTCGFIQNPLEFAKNIIENQQKQIQKRKNKATKMK</sequence>
<feature type="coiled-coil region" evidence="1">
    <location>
        <begin position="68"/>
        <end position="95"/>
    </location>
</feature>
<gene>
    <name evidence="3" type="ORF">PGO_071350</name>
</gene>